<dbReference type="GO" id="GO:0006281">
    <property type="term" value="P:DNA repair"/>
    <property type="evidence" value="ECO:0007669"/>
    <property type="project" value="TreeGrafter"/>
</dbReference>
<gene>
    <name evidence="1" type="ORF">HZB08_00430</name>
</gene>
<dbReference type="Pfam" id="PF13419">
    <property type="entry name" value="HAD_2"/>
    <property type="match status" value="1"/>
</dbReference>
<accession>A0A9D6UJF5</accession>
<dbReference type="Proteomes" id="UP000808761">
    <property type="component" value="Unassembled WGS sequence"/>
</dbReference>
<dbReference type="SUPFAM" id="SSF56784">
    <property type="entry name" value="HAD-like"/>
    <property type="match status" value="1"/>
</dbReference>
<dbReference type="AlphaFoldDB" id="A0A9D6UJF5"/>
<dbReference type="PANTHER" id="PTHR43434:SF1">
    <property type="entry name" value="PHOSPHOGLYCOLATE PHOSPHATASE"/>
    <property type="match status" value="1"/>
</dbReference>
<dbReference type="SFLD" id="SFLDS00003">
    <property type="entry name" value="Haloacid_Dehalogenase"/>
    <property type="match status" value="1"/>
</dbReference>
<dbReference type="InterPro" id="IPR036412">
    <property type="entry name" value="HAD-like_sf"/>
</dbReference>
<dbReference type="EMBL" id="JACRKR010000021">
    <property type="protein sequence ID" value="MBI5078475.1"/>
    <property type="molecule type" value="Genomic_DNA"/>
</dbReference>
<dbReference type="NCBIfam" id="TIGR01509">
    <property type="entry name" value="HAD-SF-IA-v3"/>
    <property type="match status" value="1"/>
</dbReference>
<name>A0A9D6UJF5_UNCSA</name>
<keyword evidence="1" id="KW-0378">Hydrolase</keyword>
<comment type="caution">
    <text evidence="1">The sequence shown here is derived from an EMBL/GenBank/DDBJ whole genome shotgun (WGS) entry which is preliminary data.</text>
</comment>
<dbReference type="GO" id="GO:0008967">
    <property type="term" value="F:phosphoglycolate phosphatase activity"/>
    <property type="evidence" value="ECO:0007669"/>
    <property type="project" value="TreeGrafter"/>
</dbReference>
<dbReference type="SFLD" id="SFLDG01135">
    <property type="entry name" value="C1.5.6:_HAD__Beta-PGM__Phospha"/>
    <property type="match status" value="1"/>
</dbReference>
<dbReference type="PANTHER" id="PTHR43434">
    <property type="entry name" value="PHOSPHOGLYCOLATE PHOSPHATASE"/>
    <property type="match status" value="1"/>
</dbReference>
<dbReference type="Gene3D" id="1.10.150.240">
    <property type="entry name" value="Putative phosphatase, domain 2"/>
    <property type="match status" value="1"/>
</dbReference>
<dbReference type="InterPro" id="IPR041492">
    <property type="entry name" value="HAD_2"/>
</dbReference>
<proteinExistence type="predicted"/>
<dbReference type="Gene3D" id="3.40.50.1000">
    <property type="entry name" value="HAD superfamily/HAD-like"/>
    <property type="match status" value="1"/>
</dbReference>
<evidence type="ECO:0000313" key="2">
    <source>
        <dbReference type="Proteomes" id="UP000808761"/>
    </source>
</evidence>
<dbReference type="InterPro" id="IPR023198">
    <property type="entry name" value="PGP-like_dom2"/>
</dbReference>
<reference evidence="1" key="1">
    <citation type="submission" date="2020-07" db="EMBL/GenBank/DDBJ databases">
        <title>Huge and variable diversity of episymbiotic CPR bacteria and DPANN archaea in groundwater ecosystems.</title>
        <authorList>
            <person name="He C.Y."/>
            <person name="Keren R."/>
            <person name="Whittaker M."/>
            <person name="Farag I.F."/>
            <person name="Doudna J."/>
            <person name="Cate J.H.D."/>
            <person name="Banfield J.F."/>
        </authorList>
    </citation>
    <scope>NUCLEOTIDE SEQUENCE</scope>
    <source>
        <strain evidence="1">NC_groundwater_1860_Pr3_B-0.1um_51_7</strain>
    </source>
</reference>
<dbReference type="GO" id="GO:0005829">
    <property type="term" value="C:cytosol"/>
    <property type="evidence" value="ECO:0007669"/>
    <property type="project" value="TreeGrafter"/>
</dbReference>
<dbReference type="NCBIfam" id="TIGR01549">
    <property type="entry name" value="HAD-SF-IA-v1"/>
    <property type="match status" value="1"/>
</dbReference>
<protein>
    <submittedName>
        <fullName evidence="1">HAD-IA family hydrolase</fullName>
    </submittedName>
</protein>
<dbReference type="SFLD" id="SFLDG01129">
    <property type="entry name" value="C1.5:_HAD__Beta-PGM__Phosphata"/>
    <property type="match status" value="1"/>
</dbReference>
<sequence>MTQKRIPIDLLIFDLDGTLTDSIPPAVEAIQTMIAELGLPYKTKEQISRHVGYGEAPLVSGAIDSKDPALLKKAMSVYFSHYAQDKIHTVQLYPHVREALEFFKNKTRIIVSNKKYEFIRIILDHHHLTGYFAEILGGDTSSCAKPDPCEIKKLLKKYHTPPRRALLIGDMTVDVETGKNAGIMTCAVTYGFDDRSKLQKAAPDFMIADLLELKDLIE</sequence>
<dbReference type="InterPro" id="IPR023214">
    <property type="entry name" value="HAD_sf"/>
</dbReference>
<organism evidence="1 2">
    <name type="scientific">Candidatus Saganbacteria bacterium</name>
    <dbReference type="NCBI Taxonomy" id="2575572"/>
    <lineage>
        <taxon>Bacteria</taxon>
        <taxon>Bacillati</taxon>
        <taxon>Saganbacteria</taxon>
    </lineage>
</organism>
<evidence type="ECO:0000313" key="1">
    <source>
        <dbReference type="EMBL" id="MBI5078475.1"/>
    </source>
</evidence>
<dbReference type="InterPro" id="IPR006439">
    <property type="entry name" value="HAD-SF_hydro_IA"/>
</dbReference>
<dbReference type="InterPro" id="IPR050155">
    <property type="entry name" value="HAD-like_hydrolase_sf"/>
</dbReference>